<dbReference type="RefSeq" id="WP_258076738.1">
    <property type="nucleotide sequence ID" value="NZ_PTIY01000029.1"/>
</dbReference>
<dbReference type="PIRSF" id="PIRSF003230">
    <property type="entry name" value="YbgC"/>
    <property type="match status" value="1"/>
</dbReference>
<dbReference type="InterPro" id="IPR014166">
    <property type="entry name" value="Tol-Pal_acyl-CoA_thioesterase"/>
</dbReference>
<name>A0A2S6GFJ5_9GAMM</name>
<dbReference type="NCBIfam" id="TIGR02799">
    <property type="entry name" value="thio_ybgC"/>
    <property type="match status" value="1"/>
</dbReference>
<evidence type="ECO:0000256" key="1">
    <source>
        <dbReference type="ARBA" id="ARBA00005953"/>
    </source>
</evidence>
<dbReference type="Proteomes" id="UP000238071">
    <property type="component" value="Unassembled WGS sequence"/>
</dbReference>
<dbReference type="InterPro" id="IPR029069">
    <property type="entry name" value="HotDog_dom_sf"/>
</dbReference>
<dbReference type="SUPFAM" id="SSF54637">
    <property type="entry name" value="Thioesterase/thiol ester dehydrase-isomerase"/>
    <property type="match status" value="1"/>
</dbReference>
<keyword evidence="2 3" id="KW-0378">Hydrolase</keyword>
<dbReference type="CDD" id="cd00586">
    <property type="entry name" value="4HBT"/>
    <property type="match status" value="1"/>
</dbReference>
<proteinExistence type="inferred from homology"/>
<evidence type="ECO:0000313" key="4">
    <source>
        <dbReference type="Proteomes" id="UP000238071"/>
    </source>
</evidence>
<comment type="similarity">
    <text evidence="1">Belongs to the 4-hydroxybenzoyl-CoA thioesterase family.</text>
</comment>
<dbReference type="NCBIfam" id="TIGR00051">
    <property type="entry name" value="YbgC/FadM family acyl-CoA thioesterase"/>
    <property type="match status" value="1"/>
</dbReference>
<dbReference type="InterPro" id="IPR006684">
    <property type="entry name" value="YbgC/YbaW"/>
</dbReference>
<organism evidence="3 4">
    <name type="scientific">Methylobacter tundripaludum</name>
    <dbReference type="NCBI Taxonomy" id="173365"/>
    <lineage>
        <taxon>Bacteria</taxon>
        <taxon>Pseudomonadati</taxon>
        <taxon>Pseudomonadota</taxon>
        <taxon>Gammaproteobacteria</taxon>
        <taxon>Methylococcales</taxon>
        <taxon>Methylococcaceae</taxon>
        <taxon>Methylobacter</taxon>
    </lineage>
</organism>
<dbReference type="Pfam" id="PF13279">
    <property type="entry name" value="4HBT_2"/>
    <property type="match status" value="1"/>
</dbReference>
<accession>A0A2S6GFJ5</accession>
<protein>
    <submittedName>
        <fullName evidence="3">Acyl-CoA thioester hydrolase</fullName>
    </submittedName>
</protein>
<gene>
    <name evidence="3" type="ORF">B0F88_12910</name>
</gene>
<dbReference type="PANTHER" id="PTHR31793:SF37">
    <property type="entry name" value="ACYL-COA THIOESTER HYDROLASE YBGC"/>
    <property type="match status" value="1"/>
</dbReference>
<dbReference type="GO" id="GO:0047617">
    <property type="term" value="F:fatty acyl-CoA hydrolase activity"/>
    <property type="evidence" value="ECO:0007669"/>
    <property type="project" value="TreeGrafter"/>
</dbReference>
<dbReference type="AlphaFoldDB" id="A0A2S6GFJ5"/>
<dbReference type="Gene3D" id="3.10.129.10">
    <property type="entry name" value="Hotdog Thioesterase"/>
    <property type="match status" value="1"/>
</dbReference>
<evidence type="ECO:0000256" key="2">
    <source>
        <dbReference type="ARBA" id="ARBA00022801"/>
    </source>
</evidence>
<keyword evidence="4" id="KW-1185">Reference proteome</keyword>
<dbReference type="EMBL" id="PTIY01000029">
    <property type="protein sequence ID" value="PPK63997.1"/>
    <property type="molecule type" value="Genomic_DNA"/>
</dbReference>
<dbReference type="FunFam" id="3.10.129.10:FF:000004">
    <property type="entry name" value="Tol-pal system-associated acyl-CoA thioesterase"/>
    <property type="match status" value="1"/>
</dbReference>
<evidence type="ECO:0000313" key="3">
    <source>
        <dbReference type="EMBL" id="PPK63997.1"/>
    </source>
</evidence>
<dbReference type="PANTHER" id="PTHR31793">
    <property type="entry name" value="4-HYDROXYBENZOYL-COA THIOESTERASE FAMILY MEMBER"/>
    <property type="match status" value="1"/>
</dbReference>
<dbReference type="InterPro" id="IPR050563">
    <property type="entry name" value="4-hydroxybenzoyl-CoA_TE"/>
</dbReference>
<comment type="caution">
    <text evidence="3">The sequence shown here is derived from an EMBL/GenBank/DDBJ whole genome shotgun (WGS) entry which is preliminary data.</text>
</comment>
<reference evidence="3 4" key="1">
    <citation type="submission" date="2018-02" db="EMBL/GenBank/DDBJ databases">
        <title>Subsurface microbial communities from deep shales in Ohio and West Virginia, USA.</title>
        <authorList>
            <person name="Wrighton K."/>
        </authorList>
    </citation>
    <scope>NUCLEOTIDE SEQUENCE [LARGE SCALE GENOMIC DNA]</scope>
    <source>
        <strain evidence="3 4">OWC-G53F</strain>
    </source>
</reference>
<sequence length="148" mass="16755">MNSSQAQGVLSGKFSWPVRVYYEDTDAGGVVFYANYLKFFERARTEMLRAIGYEQDQLIAVEGIIFVVRSVQVDYLSPARFNEQLQVSAKVSLAKKASLTFEQVISRGDDVLCRGSVRIACLDAQTMRPKAIPETLFRSILEHTRNEH</sequence>